<gene>
    <name evidence="5" type="ORF">NMOB1V02_LOCUS10115</name>
</gene>
<dbReference type="OrthoDB" id="3763at2759"/>
<evidence type="ECO:0000259" key="4">
    <source>
        <dbReference type="Pfam" id="PF18018"/>
    </source>
</evidence>
<protein>
    <recommendedName>
        <fullName evidence="7">DNA polymerase delta small subunit</fullName>
    </recommendedName>
</protein>
<evidence type="ECO:0000313" key="5">
    <source>
        <dbReference type="EMBL" id="CAD7282491.1"/>
    </source>
</evidence>
<dbReference type="Proteomes" id="UP000678499">
    <property type="component" value="Unassembled WGS sequence"/>
</dbReference>
<evidence type="ECO:0000256" key="1">
    <source>
        <dbReference type="ARBA" id="ARBA00006035"/>
    </source>
</evidence>
<dbReference type="GO" id="GO:0003677">
    <property type="term" value="F:DNA binding"/>
    <property type="evidence" value="ECO:0007669"/>
    <property type="project" value="InterPro"/>
</dbReference>
<evidence type="ECO:0000259" key="3">
    <source>
        <dbReference type="Pfam" id="PF04042"/>
    </source>
</evidence>
<dbReference type="Gene3D" id="3.60.21.50">
    <property type="match status" value="1"/>
</dbReference>
<dbReference type="EMBL" id="OA885939">
    <property type="protein sequence ID" value="CAD7282491.1"/>
    <property type="molecule type" value="Genomic_DNA"/>
</dbReference>
<feature type="domain" description="DNA polymerase delta subunit OB-fold" evidence="4">
    <location>
        <begin position="36"/>
        <end position="163"/>
    </location>
</feature>
<evidence type="ECO:0000313" key="6">
    <source>
        <dbReference type="Proteomes" id="UP000678499"/>
    </source>
</evidence>
<keyword evidence="2" id="KW-0235">DNA replication</keyword>
<reference evidence="5" key="1">
    <citation type="submission" date="2020-11" db="EMBL/GenBank/DDBJ databases">
        <authorList>
            <person name="Tran Van P."/>
        </authorList>
    </citation>
    <scope>NUCLEOTIDE SEQUENCE</scope>
</reference>
<comment type="similarity">
    <text evidence="1">Belongs to the DNA polymerase delta/II small subunit family.</text>
</comment>
<name>A0A7R9BXJ2_9CRUS</name>
<dbReference type="PANTHER" id="PTHR10416:SF0">
    <property type="entry name" value="DNA POLYMERASE DELTA SUBUNIT 2"/>
    <property type="match status" value="1"/>
</dbReference>
<dbReference type="Pfam" id="PF04042">
    <property type="entry name" value="DNA_pol_E_B"/>
    <property type="match status" value="1"/>
</dbReference>
<dbReference type="InterPro" id="IPR040663">
    <property type="entry name" value="DNA_pol_D_N"/>
</dbReference>
<evidence type="ECO:0000256" key="2">
    <source>
        <dbReference type="ARBA" id="ARBA00022705"/>
    </source>
</evidence>
<dbReference type="Pfam" id="PF18018">
    <property type="entry name" value="DNA_pol_D_N"/>
    <property type="match status" value="1"/>
</dbReference>
<dbReference type="AlphaFoldDB" id="A0A7R9BXJ2"/>
<dbReference type="EMBL" id="CAJPEX010003902">
    <property type="protein sequence ID" value="CAG0922643.1"/>
    <property type="molecule type" value="Genomic_DNA"/>
</dbReference>
<accession>A0A7R9BXJ2</accession>
<feature type="domain" description="DNA polymerase alpha/delta/epsilon subunit B" evidence="3">
    <location>
        <begin position="186"/>
        <end position="381"/>
    </location>
</feature>
<organism evidence="5">
    <name type="scientific">Notodromas monacha</name>
    <dbReference type="NCBI Taxonomy" id="399045"/>
    <lineage>
        <taxon>Eukaryota</taxon>
        <taxon>Metazoa</taxon>
        <taxon>Ecdysozoa</taxon>
        <taxon>Arthropoda</taxon>
        <taxon>Crustacea</taxon>
        <taxon>Oligostraca</taxon>
        <taxon>Ostracoda</taxon>
        <taxon>Podocopa</taxon>
        <taxon>Podocopida</taxon>
        <taxon>Cypridocopina</taxon>
        <taxon>Cypridoidea</taxon>
        <taxon>Cyprididae</taxon>
        <taxon>Notodromas</taxon>
    </lineage>
</organism>
<dbReference type="GO" id="GO:0006271">
    <property type="term" value="P:DNA strand elongation involved in DNA replication"/>
    <property type="evidence" value="ECO:0007669"/>
    <property type="project" value="TreeGrafter"/>
</dbReference>
<dbReference type="PANTHER" id="PTHR10416">
    <property type="entry name" value="DNA POLYMERASE DELTA SUBUNIT 2"/>
    <property type="match status" value="1"/>
</dbReference>
<dbReference type="InterPro" id="IPR024826">
    <property type="entry name" value="DNA_pol_delta/II_ssu"/>
</dbReference>
<dbReference type="GO" id="GO:0043625">
    <property type="term" value="C:delta DNA polymerase complex"/>
    <property type="evidence" value="ECO:0007669"/>
    <property type="project" value="TreeGrafter"/>
</dbReference>
<dbReference type="Gene3D" id="2.40.50.430">
    <property type="match status" value="1"/>
</dbReference>
<evidence type="ECO:0008006" key="7">
    <source>
        <dbReference type="Google" id="ProtNLM"/>
    </source>
</evidence>
<proteinExistence type="inferred from homology"/>
<keyword evidence="6" id="KW-1185">Reference proteome</keyword>
<dbReference type="InterPro" id="IPR007185">
    <property type="entry name" value="DNA_pol_a/d/e_bsu"/>
</dbReference>
<sequence length="433" mass="47803">MPPAIDDHADVLFRPDYDFCSNSDRFIVKDRNYVVQYAPLYACRLRQVSKAVRENVLERFGKDVIMTELADLAVHAGKTCVIIGTLFKHQGLKPSILKEISEEHNLEPQPILSNFVGEDDELILEDESQRIRLKNVDTNSLVTGVVVAAYGREADGGTFVCEELIFAGDRVLKPTKRLRPVSNKYVALVSGLCFDGGVESKLELQLFLDAMKGTFPIPGLEVESIVRVIVAGNSLAPCSSDNLDAQSAWIKDLDTFLAELASVVDVDLIPGENDPSNFQMPLQPLHACLFPRADAFPGFKSVPNPYDCEIDGVRFMGTSGNNVSDIKRVSTLSDVGDILEALLRWGHISPTCPDTLGCYPYRDVDPLVIDEVPDVFFCGNHELSCRKIEMAVHHGSETVPVLSLSVPAFNQSKKVILLNLLTLEKKELCFSGF</sequence>